<protein>
    <submittedName>
        <fullName evidence="3">Uncharacterized protein</fullName>
    </submittedName>
</protein>
<keyword evidence="2" id="KW-0472">Membrane</keyword>
<evidence type="ECO:0000256" key="1">
    <source>
        <dbReference type="SAM" id="MobiDB-lite"/>
    </source>
</evidence>
<feature type="transmembrane region" description="Helical" evidence="2">
    <location>
        <begin position="53"/>
        <end position="75"/>
    </location>
</feature>
<feature type="compositionally biased region" description="Basic and acidic residues" evidence="1">
    <location>
        <begin position="221"/>
        <end position="236"/>
    </location>
</feature>
<organism evidence="3 4">
    <name type="scientific">Chitinophaga ginsengisoli</name>
    <dbReference type="NCBI Taxonomy" id="363837"/>
    <lineage>
        <taxon>Bacteria</taxon>
        <taxon>Pseudomonadati</taxon>
        <taxon>Bacteroidota</taxon>
        <taxon>Chitinophagia</taxon>
        <taxon>Chitinophagales</taxon>
        <taxon>Chitinophagaceae</taxon>
        <taxon>Chitinophaga</taxon>
    </lineage>
</organism>
<keyword evidence="4" id="KW-1185">Reference proteome</keyword>
<proteinExistence type="predicted"/>
<dbReference type="Proteomes" id="UP000240978">
    <property type="component" value="Unassembled WGS sequence"/>
</dbReference>
<feature type="region of interest" description="Disordered" evidence="1">
    <location>
        <begin position="121"/>
        <end position="207"/>
    </location>
</feature>
<keyword evidence="2" id="KW-0812">Transmembrane</keyword>
<feature type="region of interest" description="Disordered" evidence="1">
    <location>
        <begin position="221"/>
        <end position="252"/>
    </location>
</feature>
<sequence length="524" mass="58195">MAEQNSDNINFNKEEFPIPIPPADQAWQSMRQKLDAELPVEGNLSARVHIRYIWIKGLFVLAVIAAAGIFCWQYRNNTQLAYSGKNVHDTSLAYKQSVPRTSYNHALTDTVLSHTMSSTISNASDTASNTSSSQALPASQSSQASATIQGSSLQPSLIADRTHPVSGKTTTQPTSEQLTGKQAPAWSATNKHSFERNTTAKQQATDKQLVKQLATNEYPLVEERSTAKRPVTDKQLARSFASSKKRSGETATTAVAEPLAIEQQQLAISIYTNKDRRQAGKAETHPPLQLSLIQSSIAGYNISLQHKAAPLALRHSPGKQAEKLWALYIQLNVALPLYDSSFYFLGPDGKDQFYRRLIPTVRIERKLWKGALSLDVQPSVSVTPKPNVHANVDAQLYPFDTTSSLVKQLGWGVALQYQLPVHPKWQVGAGIQASFLQHALMHRIVKDTLMKIVQNGVFPATDEEKQDLSRVHISGVAELDYMAGNWQFGLRTLVPVTRVSKTKDISARPVHMEVVVRRRLWKFR</sequence>
<accession>A0A2P8G9N6</accession>
<name>A0A2P8G9N6_9BACT</name>
<evidence type="ECO:0000256" key="2">
    <source>
        <dbReference type="SAM" id="Phobius"/>
    </source>
</evidence>
<evidence type="ECO:0000313" key="4">
    <source>
        <dbReference type="Proteomes" id="UP000240978"/>
    </source>
</evidence>
<keyword evidence="2" id="KW-1133">Transmembrane helix</keyword>
<comment type="caution">
    <text evidence="3">The sequence shown here is derived from an EMBL/GenBank/DDBJ whole genome shotgun (WGS) entry which is preliminary data.</text>
</comment>
<gene>
    <name evidence="3" type="ORF">CLV42_10545</name>
</gene>
<evidence type="ECO:0000313" key="3">
    <source>
        <dbReference type="EMBL" id="PSL30684.1"/>
    </source>
</evidence>
<dbReference type="EMBL" id="PYGK01000005">
    <property type="protein sequence ID" value="PSL30684.1"/>
    <property type="molecule type" value="Genomic_DNA"/>
</dbReference>
<feature type="compositionally biased region" description="Polar residues" evidence="1">
    <location>
        <begin position="187"/>
        <end position="206"/>
    </location>
</feature>
<feature type="compositionally biased region" description="Low complexity" evidence="1">
    <location>
        <begin position="121"/>
        <end position="152"/>
    </location>
</feature>
<reference evidence="3 4" key="1">
    <citation type="submission" date="2018-03" db="EMBL/GenBank/DDBJ databases">
        <title>Genomic Encyclopedia of Archaeal and Bacterial Type Strains, Phase II (KMG-II): from individual species to whole genera.</title>
        <authorList>
            <person name="Goeker M."/>
        </authorList>
    </citation>
    <scope>NUCLEOTIDE SEQUENCE [LARGE SCALE GENOMIC DNA]</scope>
    <source>
        <strain evidence="3 4">DSM 18107</strain>
    </source>
</reference>
<feature type="compositionally biased region" description="Polar residues" evidence="1">
    <location>
        <begin position="167"/>
        <end position="180"/>
    </location>
</feature>
<dbReference type="RefSeq" id="WP_106602540.1">
    <property type="nucleotide sequence ID" value="NZ_PYGK01000005.1"/>
</dbReference>
<dbReference type="OrthoDB" id="644873at2"/>
<dbReference type="AlphaFoldDB" id="A0A2P8G9N6"/>